<sequence length="167" mass="18252">MWPAAREAPGTGPTAPSVSLLLPSHLQLSEESASLLCLLSGYSPQGALVSWTVDGSEVKNGVLTSSEQEISGCYSRSSTLTLSKDLWEKRKQCQSSSHVQKDQCSDIPYWAPCYTAYQCQDQPLGLVLLLTLTKCMEAALAPWGICVINYPDDWLILAQSRKVTARQ</sequence>
<dbReference type="Gene3D" id="2.60.40.10">
    <property type="entry name" value="Immunoglobulins"/>
    <property type="match status" value="1"/>
</dbReference>
<keyword evidence="2" id="KW-0393">Immunoglobulin domain</keyword>
<comment type="caution">
    <text evidence="4">The sequence shown here is derived from an EMBL/GenBank/DDBJ whole genome shotgun (WGS) entry which is preliminary data.</text>
</comment>
<dbReference type="InterPro" id="IPR007110">
    <property type="entry name" value="Ig-like_dom"/>
</dbReference>
<protein>
    <recommendedName>
        <fullName evidence="3">Ig-like domain-containing protein</fullName>
    </recommendedName>
</protein>
<feature type="domain" description="Ig-like" evidence="3">
    <location>
        <begin position="16"/>
        <end position="104"/>
    </location>
</feature>
<gene>
    <name evidence="4" type="ORF">QTP70_013437</name>
</gene>
<dbReference type="AlphaFoldDB" id="A0AAE0QCS7"/>
<keyword evidence="1" id="KW-1015">Disulfide bond</keyword>
<dbReference type="Proteomes" id="UP001274896">
    <property type="component" value="Unassembled WGS sequence"/>
</dbReference>
<dbReference type="InterPro" id="IPR036179">
    <property type="entry name" value="Ig-like_dom_sf"/>
</dbReference>
<dbReference type="SUPFAM" id="SSF48726">
    <property type="entry name" value="Immunoglobulin"/>
    <property type="match status" value="1"/>
</dbReference>
<dbReference type="FunFam" id="2.60.40.10:FF:000283">
    <property type="entry name" value="Immunoglobulin kappa constant"/>
    <property type="match status" value="1"/>
</dbReference>
<keyword evidence="5" id="KW-1185">Reference proteome</keyword>
<dbReference type="PROSITE" id="PS50835">
    <property type="entry name" value="IG_LIKE"/>
    <property type="match status" value="1"/>
</dbReference>
<dbReference type="InterPro" id="IPR013783">
    <property type="entry name" value="Ig-like_fold"/>
</dbReference>
<evidence type="ECO:0000313" key="4">
    <source>
        <dbReference type="EMBL" id="KAK3517630.1"/>
    </source>
</evidence>
<dbReference type="EMBL" id="JAUCMX010000018">
    <property type="protein sequence ID" value="KAK3517630.1"/>
    <property type="molecule type" value="Genomic_DNA"/>
</dbReference>
<dbReference type="InterPro" id="IPR003597">
    <property type="entry name" value="Ig_C1-set"/>
</dbReference>
<reference evidence="4" key="1">
    <citation type="submission" date="2023-06" db="EMBL/GenBank/DDBJ databases">
        <title>Male Hemibagrus guttatus genome.</title>
        <authorList>
            <person name="Bian C."/>
        </authorList>
    </citation>
    <scope>NUCLEOTIDE SEQUENCE</scope>
    <source>
        <strain evidence="4">Male_cb2023</strain>
        <tissue evidence="4">Muscle</tissue>
    </source>
</reference>
<name>A0AAE0QCS7_9TELE</name>
<dbReference type="SMART" id="SM00407">
    <property type="entry name" value="IGc1"/>
    <property type="match status" value="1"/>
</dbReference>
<evidence type="ECO:0000313" key="5">
    <source>
        <dbReference type="Proteomes" id="UP001274896"/>
    </source>
</evidence>
<dbReference type="PANTHER" id="PTHR23411">
    <property type="entry name" value="TAPASIN"/>
    <property type="match status" value="1"/>
</dbReference>
<evidence type="ECO:0000256" key="2">
    <source>
        <dbReference type="ARBA" id="ARBA00023319"/>
    </source>
</evidence>
<dbReference type="Pfam" id="PF07654">
    <property type="entry name" value="C1-set"/>
    <property type="match status" value="1"/>
</dbReference>
<evidence type="ECO:0000259" key="3">
    <source>
        <dbReference type="PROSITE" id="PS50835"/>
    </source>
</evidence>
<evidence type="ECO:0000256" key="1">
    <source>
        <dbReference type="ARBA" id="ARBA00023157"/>
    </source>
</evidence>
<proteinExistence type="predicted"/>
<organism evidence="4 5">
    <name type="scientific">Hemibagrus guttatus</name>
    <dbReference type="NCBI Taxonomy" id="175788"/>
    <lineage>
        <taxon>Eukaryota</taxon>
        <taxon>Metazoa</taxon>
        <taxon>Chordata</taxon>
        <taxon>Craniata</taxon>
        <taxon>Vertebrata</taxon>
        <taxon>Euteleostomi</taxon>
        <taxon>Actinopterygii</taxon>
        <taxon>Neopterygii</taxon>
        <taxon>Teleostei</taxon>
        <taxon>Ostariophysi</taxon>
        <taxon>Siluriformes</taxon>
        <taxon>Bagridae</taxon>
        <taxon>Hemibagrus</taxon>
    </lineage>
</organism>
<dbReference type="InterPro" id="IPR050380">
    <property type="entry name" value="Immune_Resp_Modulators"/>
</dbReference>
<accession>A0AAE0QCS7</accession>